<protein>
    <submittedName>
        <fullName evidence="2">DUF2066 domain-containing protein</fullName>
    </submittedName>
</protein>
<organism evidence="2 3">
    <name type="scientific">Spectribacter hydrogenoxidans</name>
    <dbReference type="NCBI Taxonomy" id="3075608"/>
    <lineage>
        <taxon>Bacteria</taxon>
        <taxon>Pseudomonadati</taxon>
        <taxon>Pseudomonadota</taxon>
        <taxon>Gammaproteobacteria</taxon>
        <taxon>Salinisphaerales</taxon>
        <taxon>Salinisphaeraceae</taxon>
        <taxon>Spectribacter</taxon>
    </lineage>
</organism>
<keyword evidence="3" id="KW-1185">Reference proteome</keyword>
<dbReference type="Pfam" id="PF09839">
    <property type="entry name" value="DUF2066"/>
    <property type="match status" value="1"/>
</dbReference>
<dbReference type="InterPro" id="IPR018642">
    <property type="entry name" value="DUF2066"/>
</dbReference>
<accession>A0ABU3C1A1</accession>
<gene>
    <name evidence="2" type="ORF">RM532_10260</name>
</gene>
<reference evidence="2 3" key="1">
    <citation type="submission" date="2023-09" db="EMBL/GenBank/DDBJ databases">
        <authorList>
            <person name="Rey-Velasco X."/>
        </authorList>
    </citation>
    <scope>NUCLEOTIDE SEQUENCE [LARGE SCALE GENOMIC DNA]</scope>
    <source>
        <strain evidence="2 3">W335</strain>
    </source>
</reference>
<dbReference type="EMBL" id="JAVRIB010000009">
    <property type="protein sequence ID" value="MDT0635338.1"/>
    <property type="molecule type" value="Genomic_DNA"/>
</dbReference>
<evidence type="ECO:0000313" key="2">
    <source>
        <dbReference type="EMBL" id="MDT0635338.1"/>
    </source>
</evidence>
<dbReference type="RefSeq" id="WP_311653233.1">
    <property type="nucleotide sequence ID" value="NZ_JAVRIB010000009.1"/>
</dbReference>
<feature type="chain" id="PRO_5045331857" evidence="1">
    <location>
        <begin position="27"/>
        <end position="375"/>
    </location>
</feature>
<evidence type="ECO:0000313" key="3">
    <source>
        <dbReference type="Proteomes" id="UP001251857"/>
    </source>
</evidence>
<evidence type="ECO:0000256" key="1">
    <source>
        <dbReference type="SAM" id="SignalP"/>
    </source>
</evidence>
<dbReference type="Proteomes" id="UP001251857">
    <property type="component" value="Unassembled WGS sequence"/>
</dbReference>
<keyword evidence="1" id="KW-0732">Signal</keyword>
<sequence length="375" mass="39127">MPSSMMPVFRLLPLVVCLLFALPAAAVEVADLYGAEVEAADQSEQTREGALRQALGLVLVRVTGDRAVTERSGVAGILEQADDLVQQYGYQGSDASGVTLRVSFEPTAVNAALRDAGIAVWGRERPATMPWVAMAADGLLTESTPADGIEAMREAARARGLPLQLPRAGEAERGRVTPADIASGNDARLMSVARGYGTANLLVGRIGSEGGSWGGRWRLLSDGTELASWQGAADSRPALLAEALHRVADIYARTYAARDGATSTTASGGGSGGTGAVGAFDPGDDGVLVAISNVAGASDYNRVAAHLADIGVVEWLSPALVREDMVLFRVKVTGGSGVLDRNIDLADWLRRDRDATRQAEGLSRGGAALGYRLSR</sequence>
<name>A0ABU3C1A1_9GAMM</name>
<comment type="caution">
    <text evidence="2">The sequence shown here is derived from an EMBL/GenBank/DDBJ whole genome shotgun (WGS) entry which is preliminary data.</text>
</comment>
<proteinExistence type="predicted"/>
<feature type="signal peptide" evidence="1">
    <location>
        <begin position="1"/>
        <end position="26"/>
    </location>
</feature>